<keyword evidence="2" id="KW-1185">Reference proteome</keyword>
<gene>
    <name evidence="1" type="ORF">EXIGLDRAFT_718508</name>
</gene>
<organism evidence="1 2">
    <name type="scientific">Exidia glandulosa HHB12029</name>
    <dbReference type="NCBI Taxonomy" id="1314781"/>
    <lineage>
        <taxon>Eukaryota</taxon>
        <taxon>Fungi</taxon>
        <taxon>Dikarya</taxon>
        <taxon>Basidiomycota</taxon>
        <taxon>Agaricomycotina</taxon>
        <taxon>Agaricomycetes</taxon>
        <taxon>Auriculariales</taxon>
        <taxon>Exidiaceae</taxon>
        <taxon>Exidia</taxon>
    </lineage>
</organism>
<accession>A0A165NYC6</accession>
<dbReference type="EMBL" id="KV425894">
    <property type="protein sequence ID" value="KZW01391.1"/>
    <property type="molecule type" value="Genomic_DNA"/>
</dbReference>
<sequence length="109" mass="12619">MSSASRMESSGLLSSHITCIVLMFRDLVAGSFSRTAIRWHDDFSSVRRHLETREVRFRLKGLDYSVPLARLNPWWPEHCRDLIEGHAHDMMPELFAQLVGHRFDAPGNR</sequence>
<dbReference type="InParanoid" id="A0A165NYC6"/>
<proteinExistence type="predicted"/>
<dbReference type="AlphaFoldDB" id="A0A165NYC6"/>
<evidence type="ECO:0000313" key="2">
    <source>
        <dbReference type="Proteomes" id="UP000077266"/>
    </source>
</evidence>
<dbReference type="Proteomes" id="UP000077266">
    <property type="component" value="Unassembled WGS sequence"/>
</dbReference>
<reference evidence="1 2" key="1">
    <citation type="journal article" date="2016" name="Mol. Biol. Evol.">
        <title>Comparative Genomics of Early-Diverging Mushroom-Forming Fungi Provides Insights into the Origins of Lignocellulose Decay Capabilities.</title>
        <authorList>
            <person name="Nagy L.G."/>
            <person name="Riley R."/>
            <person name="Tritt A."/>
            <person name="Adam C."/>
            <person name="Daum C."/>
            <person name="Floudas D."/>
            <person name="Sun H."/>
            <person name="Yadav J.S."/>
            <person name="Pangilinan J."/>
            <person name="Larsson K.H."/>
            <person name="Matsuura K."/>
            <person name="Barry K."/>
            <person name="Labutti K."/>
            <person name="Kuo R."/>
            <person name="Ohm R.A."/>
            <person name="Bhattacharya S.S."/>
            <person name="Shirouzu T."/>
            <person name="Yoshinaga Y."/>
            <person name="Martin F.M."/>
            <person name="Grigoriev I.V."/>
            <person name="Hibbett D.S."/>
        </authorList>
    </citation>
    <scope>NUCLEOTIDE SEQUENCE [LARGE SCALE GENOMIC DNA]</scope>
    <source>
        <strain evidence="1 2">HHB12029</strain>
    </source>
</reference>
<name>A0A165NYC6_EXIGL</name>
<protein>
    <submittedName>
        <fullName evidence="1">Uncharacterized protein</fullName>
    </submittedName>
</protein>
<evidence type="ECO:0000313" key="1">
    <source>
        <dbReference type="EMBL" id="KZW01391.1"/>
    </source>
</evidence>